<dbReference type="Pfam" id="PF00534">
    <property type="entry name" value="Glycos_transf_1"/>
    <property type="match status" value="1"/>
</dbReference>
<dbReference type="PANTHER" id="PTHR12526">
    <property type="entry name" value="GLYCOSYLTRANSFERASE"/>
    <property type="match status" value="1"/>
</dbReference>
<gene>
    <name evidence="2" type="ORF">CIG1485E_0054</name>
</gene>
<evidence type="ECO:0000313" key="2">
    <source>
        <dbReference type="EMBL" id="AII13933.1"/>
    </source>
</evidence>
<dbReference type="KEGG" id="caj:CIG1485E_0054"/>
<dbReference type="OrthoDB" id="9815351at2"/>
<dbReference type="eggNOG" id="COG0438">
    <property type="taxonomic scope" value="Bacteria"/>
</dbReference>
<reference evidence="3" key="1">
    <citation type="journal article" date="2014" name="Genome Announc.">
        <title>Complete Genome Sequence of Campylobacter iguaniorum Strain 1485ET, Isolated from a Bearded Dragon (Pogona vitticeps).</title>
        <authorList>
            <person name="Gilbert M.J."/>
            <person name="Miller W.G."/>
            <person name="Yee E."/>
            <person name="Kik M."/>
            <person name="Wagenaar J.A."/>
            <person name="Duim B."/>
        </authorList>
    </citation>
    <scope>NUCLEOTIDE SEQUENCE [LARGE SCALE GENOMIC DNA]</scope>
    <source>
        <strain evidence="3">1485E</strain>
    </source>
</reference>
<dbReference type="PANTHER" id="PTHR12526:SF630">
    <property type="entry name" value="GLYCOSYLTRANSFERASE"/>
    <property type="match status" value="1"/>
</dbReference>
<protein>
    <submittedName>
        <fullName evidence="2">Glycosyltransferase, family 1</fullName>
    </submittedName>
</protein>
<name>A0A076F8C4_9BACT</name>
<feature type="domain" description="Glycosyl transferase family 1" evidence="1">
    <location>
        <begin position="223"/>
        <end position="368"/>
    </location>
</feature>
<keyword evidence="3" id="KW-1185">Reference proteome</keyword>
<dbReference type="EMBL" id="CP009043">
    <property type="protein sequence ID" value="AII13933.1"/>
    <property type="molecule type" value="Genomic_DNA"/>
</dbReference>
<organism evidence="2 3">
    <name type="scientific">Campylobacter iguaniorum</name>
    <dbReference type="NCBI Taxonomy" id="1244531"/>
    <lineage>
        <taxon>Bacteria</taxon>
        <taxon>Pseudomonadati</taxon>
        <taxon>Campylobacterota</taxon>
        <taxon>Epsilonproteobacteria</taxon>
        <taxon>Campylobacterales</taxon>
        <taxon>Campylobacteraceae</taxon>
        <taxon>Campylobacter</taxon>
    </lineage>
</organism>
<dbReference type="SUPFAM" id="SSF53756">
    <property type="entry name" value="UDP-Glycosyltransferase/glycogen phosphorylase"/>
    <property type="match status" value="1"/>
</dbReference>
<dbReference type="HOGENOM" id="CLU_722916_0_0_7"/>
<keyword evidence="2" id="KW-0808">Transferase</keyword>
<dbReference type="AlphaFoldDB" id="A0A076F8C4"/>
<dbReference type="Gene3D" id="3.40.50.2000">
    <property type="entry name" value="Glycogen Phosphorylase B"/>
    <property type="match status" value="2"/>
</dbReference>
<accession>A0A076F8C4</accession>
<dbReference type="Proteomes" id="UP000028486">
    <property type="component" value="Chromosome"/>
</dbReference>
<dbReference type="RefSeq" id="WP_038452482.1">
    <property type="nucleotide sequence ID" value="NZ_CP009043.1"/>
</dbReference>
<evidence type="ECO:0000313" key="3">
    <source>
        <dbReference type="Proteomes" id="UP000028486"/>
    </source>
</evidence>
<dbReference type="InterPro" id="IPR001296">
    <property type="entry name" value="Glyco_trans_1"/>
</dbReference>
<proteinExistence type="predicted"/>
<sequence>MECYIKPKIYYLTRSYHPYQKGGGPLMRNGAVKYLQELGYEVIVVMPNYNNRDFIIENNIWQIPFKGKYIQKLVSFLERIGFYEDYLDKWVCNAFEYLKDKVSQNDIVFATSGGELGTIKLGSILKNKFKIAQIYYKSCRFIINLHDPIDYTLVHGKKLNTKFHISREAQEQKYLSNSDLIITSSKSNQTSLISKYPEFKDKIKCNYFGYIEKINIVGNRYQKSNKLKIAYIGNMSATQKPEILYQAYKRLSKKENIEIYFIGNYKNYKPLCNIYESNVHLIDFMPHKELLKFMTENIDIGFVSLANDYLGACVPSKIYEYINLELPMIGALPSGDGMEIINNNNYGIACKYYDTEGISDAILKFSDKLFLEKIRNNIIDDKHLWAMSLKIKEVDLLLKELIYEN</sequence>
<dbReference type="GO" id="GO:0016757">
    <property type="term" value="F:glycosyltransferase activity"/>
    <property type="evidence" value="ECO:0007669"/>
    <property type="project" value="InterPro"/>
</dbReference>
<evidence type="ECO:0000259" key="1">
    <source>
        <dbReference type="Pfam" id="PF00534"/>
    </source>
</evidence>